<evidence type="ECO:0000313" key="1">
    <source>
        <dbReference type="EMBL" id="ERN10576.1"/>
    </source>
</evidence>
<dbReference type="AlphaFoldDB" id="W1PS83"/>
<reference evidence="2" key="1">
    <citation type="journal article" date="2013" name="Science">
        <title>The Amborella genome and the evolution of flowering plants.</title>
        <authorList>
            <consortium name="Amborella Genome Project"/>
        </authorList>
    </citation>
    <scope>NUCLEOTIDE SEQUENCE [LARGE SCALE GENOMIC DNA]</scope>
</reference>
<accession>W1PS83</accession>
<gene>
    <name evidence="1" type="ORF">AMTR_s00028p00090000</name>
</gene>
<proteinExistence type="predicted"/>
<protein>
    <submittedName>
        <fullName evidence="1">Uncharacterized protein</fullName>
    </submittedName>
</protein>
<dbReference type="HOGENOM" id="CLU_092583_0_0_1"/>
<sequence length="204" mass="21167">MEGNYATSATPHLDSASDCLAIMEGFPTTSEVPFSSDTPSLDGEEANYDAEVTVNGPIKALVPTPTATDVSLAVFAREFLSNLAQVYDVDLPVVTAELLIDSPNSQSKDHAAYVGMLGDMGSSFQAPIQQVLSAMDGISQAAAEAIGNNVVPPSMNDTSMEDLNASSFPPAFALASESPIINLDESDVIPSLEIQATAKAKAPG</sequence>
<evidence type="ECO:0000313" key="2">
    <source>
        <dbReference type="Proteomes" id="UP000017836"/>
    </source>
</evidence>
<organism evidence="1 2">
    <name type="scientific">Amborella trichopoda</name>
    <dbReference type="NCBI Taxonomy" id="13333"/>
    <lineage>
        <taxon>Eukaryota</taxon>
        <taxon>Viridiplantae</taxon>
        <taxon>Streptophyta</taxon>
        <taxon>Embryophyta</taxon>
        <taxon>Tracheophyta</taxon>
        <taxon>Spermatophyta</taxon>
        <taxon>Magnoliopsida</taxon>
        <taxon>Amborellales</taxon>
        <taxon>Amborellaceae</taxon>
        <taxon>Amborella</taxon>
    </lineage>
</organism>
<dbReference type="EMBL" id="KI392812">
    <property type="protein sequence ID" value="ERN10576.1"/>
    <property type="molecule type" value="Genomic_DNA"/>
</dbReference>
<keyword evidence="2" id="KW-1185">Reference proteome</keyword>
<dbReference type="Gramene" id="ERN10576">
    <property type="protein sequence ID" value="ERN10576"/>
    <property type="gene ID" value="AMTR_s00028p00090000"/>
</dbReference>
<name>W1PS83_AMBTC</name>
<dbReference type="Proteomes" id="UP000017836">
    <property type="component" value="Unassembled WGS sequence"/>
</dbReference>